<dbReference type="EMBL" id="BARX01000002">
    <property type="protein sequence ID" value="GAD00330.1"/>
    <property type="molecule type" value="Genomic_DNA"/>
</dbReference>
<feature type="compositionally biased region" description="Polar residues" evidence="1">
    <location>
        <begin position="137"/>
        <end position="149"/>
    </location>
</feature>
<proteinExistence type="predicted"/>
<keyword evidence="2" id="KW-0472">Membrane</keyword>
<dbReference type="RefSeq" id="WP_016400098.1">
    <property type="nucleotide sequence ID" value="NZ_BARX01000002.1"/>
</dbReference>
<keyword evidence="5" id="KW-1185">Reference proteome</keyword>
<dbReference type="InterPro" id="IPR022606">
    <property type="entry name" value="DUF2914"/>
</dbReference>
<reference evidence="4" key="1">
    <citation type="journal article" date="2013" name="Genome Announc.">
        <title>Draft Genome Sequence of Agarivorans albus Strain MKT 106T, an Agarolytic Marine Bacterium.</title>
        <authorList>
            <person name="Yasuike M."/>
            <person name="Nakamura Y."/>
            <person name="Kai W."/>
            <person name="Fujiwara A."/>
            <person name="Fukui Y."/>
            <person name="Satomi M."/>
            <person name="Sano M."/>
        </authorList>
    </citation>
    <scope>NUCLEOTIDE SEQUENCE [LARGE SCALE GENOMIC DNA]</scope>
</reference>
<name>R9PG42_AGAAL</name>
<dbReference type="OrthoDB" id="9796654at2"/>
<keyword evidence="2" id="KW-1133">Transmembrane helix</keyword>
<accession>R9PG42</accession>
<evidence type="ECO:0000313" key="4">
    <source>
        <dbReference type="EMBL" id="GAD00330.1"/>
    </source>
</evidence>
<sequence>MAEQVSIKIHFNSSADQAATIDKVPAPKPPFDLRKVFAALIVLALVIFALLHLMWPANAEPTAESNAFTNQQASQVENNSDKAELPALEASTEQPQTEQFEEIAAESSPIVANEEQQLQPSKTEQAVSEPVVAVTKNTSKTNLAQPETDTAQAKQQANNLANTTPSTSEQAELASEQISIPAAQANVVVEPAASKVETATNEEAVAAGNVDRELAHSSEQTNKASSQVARAQLSSTISQREPVDNLTRIELNQIQQVYLFMELREMQGQSIQVNWYHQQQLQASVDLDIGGPRWRTNASKRFDLNSRGDWQVAIYNQQQVRIFEQNFTVE</sequence>
<evidence type="ECO:0000256" key="2">
    <source>
        <dbReference type="SAM" id="Phobius"/>
    </source>
</evidence>
<dbReference type="Proteomes" id="UP000014461">
    <property type="component" value="Unassembled WGS sequence"/>
</dbReference>
<feature type="compositionally biased region" description="Low complexity" evidence="1">
    <location>
        <begin position="150"/>
        <end position="164"/>
    </location>
</feature>
<feature type="transmembrane region" description="Helical" evidence="2">
    <location>
        <begin position="36"/>
        <end position="55"/>
    </location>
</feature>
<feature type="region of interest" description="Disordered" evidence="1">
    <location>
        <begin position="214"/>
        <end position="236"/>
    </location>
</feature>
<protein>
    <recommendedName>
        <fullName evidence="3">DUF2914 domain-containing protein</fullName>
    </recommendedName>
</protein>
<gene>
    <name evidence="4" type="ORF">AALB_0410</name>
</gene>
<organism evidence="4 5">
    <name type="scientific">Agarivorans albus MKT 106</name>
    <dbReference type="NCBI Taxonomy" id="1331007"/>
    <lineage>
        <taxon>Bacteria</taxon>
        <taxon>Pseudomonadati</taxon>
        <taxon>Pseudomonadota</taxon>
        <taxon>Gammaproteobacteria</taxon>
        <taxon>Alteromonadales</taxon>
        <taxon>Alteromonadaceae</taxon>
        <taxon>Agarivorans</taxon>
    </lineage>
</organism>
<comment type="caution">
    <text evidence="4">The sequence shown here is derived from an EMBL/GenBank/DDBJ whole genome shotgun (WGS) entry which is preliminary data.</text>
</comment>
<evidence type="ECO:0000256" key="1">
    <source>
        <dbReference type="SAM" id="MobiDB-lite"/>
    </source>
</evidence>
<dbReference type="STRING" id="1331007.AALB_0410"/>
<evidence type="ECO:0000259" key="3">
    <source>
        <dbReference type="Pfam" id="PF11141"/>
    </source>
</evidence>
<dbReference type="Pfam" id="PF11141">
    <property type="entry name" value="DUF2914"/>
    <property type="match status" value="1"/>
</dbReference>
<feature type="domain" description="DUF2914" evidence="3">
    <location>
        <begin position="269"/>
        <end position="329"/>
    </location>
</feature>
<feature type="region of interest" description="Disordered" evidence="1">
    <location>
        <begin position="137"/>
        <end position="175"/>
    </location>
</feature>
<dbReference type="AlphaFoldDB" id="R9PG42"/>
<feature type="compositionally biased region" description="Polar residues" evidence="1">
    <location>
        <begin position="217"/>
        <end position="236"/>
    </location>
</feature>
<keyword evidence="2" id="KW-0812">Transmembrane</keyword>
<evidence type="ECO:0000313" key="5">
    <source>
        <dbReference type="Proteomes" id="UP000014461"/>
    </source>
</evidence>